<keyword evidence="2" id="KW-1185">Reference proteome</keyword>
<name>B0P5U3_9FIRM</name>
<sequence length="249" mass="26535">MTLERLDFYKNKVMINLLARDLDNAVEVTEALDGHVLVGILTKNYSTVESCVADVKAYMAKLTNVSVGLGAGDPKQWKMVAEVAAQTDPGHANEVYTGAMYCQGALDAAGCKYTLVNCLMSPTGIPGKVKISTGPVSCQGSELVVDVDVAMAMMKDVGLSSIKFYDIHGTAHLEELKSVAAAAVKAGIPVMEPTGGLSPDNVREVVKICLDAGCERVIPHIYTSIIDKETKLTRPELAAKAYAEIKSLL</sequence>
<dbReference type="InterPro" id="IPR010763">
    <property type="entry name" value="DgaF"/>
</dbReference>
<dbReference type="eggNOG" id="ENOG502Z844">
    <property type="taxonomic scope" value="Bacteria"/>
</dbReference>
<reference evidence="1" key="1">
    <citation type="submission" date="2007-11" db="EMBL/GenBank/DDBJ databases">
        <authorList>
            <person name="Fulton L."/>
            <person name="Clifton S."/>
            <person name="Fulton B."/>
            <person name="Xu J."/>
            <person name="Minx P."/>
            <person name="Pepin K.H."/>
            <person name="Johnson M."/>
            <person name="Thiruvilangam P."/>
            <person name="Bhonagiri V."/>
            <person name="Nash W.E."/>
            <person name="Mardis E.R."/>
            <person name="Wilson R.K."/>
        </authorList>
    </citation>
    <scope>NUCLEOTIDE SEQUENCE [LARGE SCALE GENOMIC DNA]</scope>
    <source>
        <strain evidence="1">DSM 17241</strain>
    </source>
</reference>
<dbReference type="InterPro" id="IPR013785">
    <property type="entry name" value="Aldolase_TIM"/>
</dbReference>
<gene>
    <name evidence="1" type="ORF">ANACOL_00115</name>
</gene>
<dbReference type="AlphaFoldDB" id="B0P5U3"/>
<protein>
    <submittedName>
        <fullName evidence="1">EF_0839/AHA_3917 family protein</fullName>
    </submittedName>
</protein>
<dbReference type="HOGENOM" id="CLU_098610_0_0_9"/>
<accession>B0P5U3</accession>
<dbReference type="Gene3D" id="3.20.20.70">
    <property type="entry name" value="Aldolase class I"/>
    <property type="match status" value="1"/>
</dbReference>
<proteinExistence type="predicted"/>
<dbReference type="NCBIfam" id="NF047796">
    <property type="entry name" value="DhDoxPGlucAldDagF"/>
    <property type="match status" value="1"/>
</dbReference>
<organism evidence="1 2">
    <name type="scientific">Anaerotruncus colihominis DSM 17241</name>
    <dbReference type="NCBI Taxonomy" id="445972"/>
    <lineage>
        <taxon>Bacteria</taxon>
        <taxon>Bacillati</taxon>
        <taxon>Bacillota</taxon>
        <taxon>Clostridia</taxon>
        <taxon>Eubacteriales</taxon>
        <taxon>Oscillospiraceae</taxon>
        <taxon>Anaerotruncus</taxon>
    </lineage>
</organism>
<dbReference type="EMBL" id="ABGD02000003">
    <property type="protein sequence ID" value="EDS13100.1"/>
    <property type="molecule type" value="Genomic_DNA"/>
</dbReference>
<dbReference type="Pfam" id="PF07071">
    <property type="entry name" value="KDGP_aldolase"/>
    <property type="match status" value="1"/>
</dbReference>
<evidence type="ECO:0000313" key="2">
    <source>
        <dbReference type="Proteomes" id="UP000003803"/>
    </source>
</evidence>
<dbReference type="RefSeq" id="WP_006873533.1">
    <property type="nucleotide sequence ID" value="NZ_DS544174.1"/>
</dbReference>
<reference evidence="1" key="2">
    <citation type="submission" date="2013-09" db="EMBL/GenBank/DDBJ databases">
        <title>Draft genome sequence of Anaerotruncus colihominis(DSM 17241).</title>
        <authorList>
            <person name="Sudarsanam P."/>
            <person name="Ley R."/>
            <person name="Guruge J."/>
            <person name="Turnbaugh P.J."/>
            <person name="Mahowald M."/>
            <person name="Liep D."/>
            <person name="Gordon J."/>
        </authorList>
    </citation>
    <scope>NUCLEOTIDE SEQUENCE</scope>
    <source>
        <strain evidence="1">DSM 17241</strain>
    </source>
</reference>
<evidence type="ECO:0000313" key="1">
    <source>
        <dbReference type="EMBL" id="EDS13100.1"/>
    </source>
</evidence>
<dbReference type="NCBIfam" id="TIGR03581">
    <property type="entry name" value="EF_0839"/>
    <property type="match status" value="1"/>
</dbReference>
<comment type="caution">
    <text evidence="1">The sequence shown here is derived from an EMBL/GenBank/DDBJ whole genome shotgun (WGS) entry which is preliminary data.</text>
</comment>
<dbReference type="Proteomes" id="UP000003803">
    <property type="component" value="Unassembled WGS sequence"/>
</dbReference>